<accession>A0A095VSN6</accession>
<dbReference type="EMBL" id="AUVB01000028">
    <property type="protein sequence ID" value="KGE04385.1"/>
    <property type="molecule type" value="Genomic_DNA"/>
</dbReference>
<dbReference type="eggNOG" id="COG3653">
    <property type="taxonomic scope" value="Bacteria"/>
</dbReference>
<dbReference type="Gene3D" id="2.30.40.10">
    <property type="entry name" value="Urease, subunit C, domain 1"/>
    <property type="match status" value="2"/>
</dbReference>
<dbReference type="OrthoDB" id="9766983at2"/>
<keyword evidence="1" id="KW-0378">Hydrolase</keyword>
<comment type="caution">
    <text evidence="4">The sequence shown here is derived from an EMBL/GenBank/DDBJ whole genome shotgun (WGS) entry which is preliminary data.</text>
</comment>
<evidence type="ECO:0000256" key="1">
    <source>
        <dbReference type="ARBA" id="ARBA00022801"/>
    </source>
</evidence>
<dbReference type="Gene3D" id="3.30.1490.130">
    <property type="entry name" value="D-aminoacylase. Domain 3"/>
    <property type="match status" value="1"/>
</dbReference>
<reference evidence="4 5" key="1">
    <citation type="journal article" date="2014" name="Genome Announc.">
        <title>Genome Sequence of Gammaproteobacterial Pseudohaliea rubra Type Strain DSM 19751, Isolated from Coastal Seawater of the Mediterranean Sea.</title>
        <authorList>
            <person name="Spring S."/>
            <person name="Fiebig A."/>
            <person name="Riedel T."/>
            <person name="Goker M."/>
            <person name="Klenk H.P."/>
        </authorList>
    </citation>
    <scope>NUCLEOTIDE SEQUENCE [LARGE SCALE GENOMIC DNA]</scope>
    <source>
        <strain evidence="4 5">DSM 19751</strain>
    </source>
</reference>
<name>A0A095VSN6_9GAMM</name>
<feature type="domain" description="Amidohydrolase 3" evidence="3">
    <location>
        <begin position="428"/>
        <end position="538"/>
    </location>
</feature>
<dbReference type="InterPro" id="IPR011059">
    <property type="entry name" value="Metal-dep_hydrolase_composite"/>
</dbReference>
<dbReference type="RefSeq" id="WP_035515030.1">
    <property type="nucleotide sequence ID" value="NZ_KN234752.1"/>
</dbReference>
<sequence>MIKAFFTRPLAATTLALCVLVVQAQAEEMAFDVLILGGTVVDGSGGAARQADLGIKNGRIAAIGDLGAALAEHRIAAEGQVVAPGFIDVHSHADRAFADADAAAMEGFLRQGVTTAVFGVDGFMGLDELKEKATLAAQGRSGLNFLSYIGHNAVRNGVMGKEQRAPTAEELAAMEAVVREAMEFGAVGLSTGLMYLPGRYADKHELIALASVTAPYGGRYDSHVRDPANALITSHRECLEVGAAAGIHAHPAHMKAVGGKNFGKGDALVELVNHYLAQGQEVSVDLYPYDGAATSPVVNLLYPGGDAAGEALMARIEPLLSGKSIPEESIEALLTDLRAYWRRSAGITEVLASARARTEDPPAGMFSWIDTVGYESLRIVVSAKPAYEGRLVTEVAAELDVSPFEFLRRIIVAEGSSAMVTLGAIQESDVRRVLTQPWAMVASDGEELSPSHPRGRGTFARLLGRYVREWQVLSLEEAIHKITGLPASYLGLPERGILREGAVADVVVFDPDQIIDRATWAEPWHHAAGVSHVLIGGRAALTDGRLQRDRLGRYLRFRGAEGSTEPTATVLRKAP</sequence>
<dbReference type="Gene3D" id="3.20.20.140">
    <property type="entry name" value="Metal-dependent hydrolases"/>
    <property type="match status" value="2"/>
</dbReference>
<keyword evidence="5" id="KW-1185">Reference proteome</keyword>
<dbReference type="SUPFAM" id="SSF51338">
    <property type="entry name" value="Composite domain of metallo-dependent hydrolases"/>
    <property type="match status" value="1"/>
</dbReference>
<evidence type="ECO:0000256" key="2">
    <source>
        <dbReference type="SAM" id="SignalP"/>
    </source>
</evidence>
<dbReference type="GO" id="GO:0016811">
    <property type="term" value="F:hydrolase activity, acting on carbon-nitrogen (but not peptide) bonds, in linear amides"/>
    <property type="evidence" value="ECO:0007669"/>
    <property type="project" value="InterPro"/>
</dbReference>
<dbReference type="Pfam" id="PF07969">
    <property type="entry name" value="Amidohydro_3"/>
    <property type="match status" value="2"/>
</dbReference>
<dbReference type="Proteomes" id="UP000029640">
    <property type="component" value="Unassembled WGS sequence"/>
</dbReference>
<dbReference type="AlphaFoldDB" id="A0A095VSN6"/>
<dbReference type="STRING" id="1265313.HRUBRA_01071"/>
<feature type="domain" description="Amidohydrolase 3" evidence="3">
    <location>
        <begin position="75"/>
        <end position="193"/>
    </location>
</feature>
<evidence type="ECO:0000313" key="4">
    <source>
        <dbReference type="EMBL" id="KGE04385.1"/>
    </source>
</evidence>
<organism evidence="4 5">
    <name type="scientific">Pseudohaliea rubra DSM 19751</name>
    <dbReference type="NCBI Taxonomy" id="1265313"/>
    <lineage>
        <taxon>Bacteria</taxon>
        <taxon>Pseudomonadati</taxon>
        <taxon>Pseudomonadota</taxon>
        <taxon>Gammaproteobacteria</taxon>
        <taxon>Cellvibrionales</taxon>
        <taxon>Halieaceae</taxon>
        <taxon>Pseudohaliea</taxon>
    </lineage>
</organism>
<dbReference type="HOGENOM" id="CLU_016107_2_1_6"/>
<dbReference type="InterPro" id="IPR013108">
    <property type="entry name" value="Amidohydro_3"/>
</dbReference>
<feature type="chain" id="PRO_5001912715" description="Amidohydrolase 3 domain-containing protein" evidence="2">
    <location>
        <begin position="27"/>
        <end position="575"/>
    </location>
</feature>
<evidence type="ECO:0000313" key="5">
    <source>
        <dbReference type="Proteomes" id="UP000029640"/>
    </source>
</evidence>
<dbReference type="SUPFAM" id="SSF51556">
    <property type="entry name" value="Metallo-dependent hydrolases"/>
    <property type="match status" value="1"/>
</dbReference>
<proteinExistence type="predicted"/>
<gene>
    <name evidence="4" type="ORF">HRUBRA_01071</name>
</gene>
<feature type="signal peptide" evidence="2">
    <location>
        <begin position="1"/>
        <end position="26"/>
    </location>
</feature>
<dbReference type="PANTHER" id="PTHR11113">
    <property type="entry name" value="N-ACETYLGLUCOSAMINE-6-PHOSPHATE DEACETYLASE"/>
    <property type="match status" value="1"/>
</dbReference>
<dbReference type="InterPro" id="IPR023100">
    <property type="entry name" value="D-aminoacylase_insert_dom_sf"/>
</dbReference>
<keyword evidence="2" id="KW-0732">Signal</keyword>
<protein>
    <recommendedName>
        <fullName evidence="3">Amidohydrolase 3 domain-containing protein</fullName>
    </recommendedName>
</protein>
<evidence type="ECO:0000259" key="3">
    <source>
        <dbReference type="Pfam" id="PF07969"/>
    </source>
</evidence>
<dbReference type="InterPro" id="IPR032466">
    <property type="entry name" value="Metal_Hydrolase"/>
</dbReference>